<feature type="non-terminal residue" evidence="1">
    <location>
        <position position="181"/>
    </location>
</feature>
<comment type="caution">
    <text evidence="1">The sequence shown here is derived from an EMBL/GenBank/DDBJ whole genome shotgun (WGS) entry which is preliminary data.</text>
</comment>
<gene>
    <name evidence="1" type="primary">Qrich2_0</name>
    <name evidence="1" type="ORF">PHEMEL_R04120</name>
</gene>
<evidence type="ECO:0000313" key="1">
    <source>
        <dbReference type="EMBL" id="NWY23140.1"/>
    </source>
</evidence>
<organism evidence="1 2">
    <name type="scientific">Pheucticus melanocephalus</name>
    <name type="common">Black-headed grosbeak</name>
    <name type="synonym">Guiraca melanocephala</name>
    <dbReference type="NCBI Taxonomy" id="371919"/>
    <lineage>
        <taxon>Eukaryota</taxon>
        <taxon>Metazoa</taxon>
        <taxon>Chordata</taxon>
        <taxon>Craniata</taxon>
        <taxon>Vertebrata</taxon>
        <taxon>Euteleostomi</taxon>
        <taxon>Archelosauria</taxon>
        <taxon>Archosauria</taxon>
        <taxon>Dinosauria</taxon>
        <taxon>Saurischia</taxon>
        <taxon>Theropoda</taxon>
        <taxon>Coelurosauria</taxon>
        <taxon>Aves</taxon>
        <taxon>Neognathae</taxon>
        <taxon>Neoaves</taxon>
        <taxon>Telluraves</taxon>
        <taxon>Australaves</taxon>
        <taxon>Passeriformes</taxon>
        <taxon>Cardinalidae</taxon>
        <taxon>Pheucticus</taxon>
    </lineage>
</organism>
<accession>A0A7K7CTH9</accession>
<evidence type="ECO:0000313" key="2">
    <source>
        <dbReference type="Proteomes" id="UP000578259"/>
    </source>
</evidence>
<proteinExistence type="predicted"/>
<name>A0A7K7CTH9_PHEME</name>
<feature type="non-terminal residue" evidence="1">
    <location>
        <position position="1"/>
    </location>
</feature>
<keyword evidence="2" id="KW-1185">Reference proteome</keyword>
<protein>
    <submittedName>
        <fullName evidence="1">QRIC2 protein</fullName>
    </submittedName>
</protein>
<dbReference type="AlphaFoldDB" id="A0A7K7CTH9"/>
<reference evidence="1 2" key="1">
    <citation type="submission" date="2019-09" db="EMBL/GenBank/DDBJ databases">
        <title>Bird 10,000 Genomes (B10K) Project - Family phase.</title>
        <authorList>
            <person name="Zhang G."/>
        </authorList>
    </citation>
    <scope>NUCLEOTIDE SEQUENCE [LARGE SCALE GENOMIC DNA]</scope>
    <source>
        <strain evidence="1">OUT-0018</strain>
        <tissue evidence="1">Muscle</tissue>
    </source>
</reference>
<sequence length="181" mass="20650">AWDAQQPCKGNPALAPISLARALRQETKLELQKVEEQEMKCAMLEELVTATVKRVNEQVSQLLLPFLQLGIKETEGLEEQEEGTGDCCTFNIRACVVKLLKRCENLQEQVESLESQQVAMAKCNKLMRKYYTAFPSKELEHDQERLHYVEATVVQMKGDCEKLSFVSGNLQKDSEQKQKEI</sequence>
<dbReference type="EMBL" id="VZSJ01000227">
    <property type="protein sequence ID" value="NWY23140.1"/>
    <property type="molecule type" value="Genomic_DNA"/>
</dbReference>
<dbReference type="Proteomes" id="UP000578259">
    <property type="component" value="Unassembled WGS sequence"/>
</dbReference>